<accession>E1R7W1</accession>
<gene>
    <name evidence="2" type="ordered locus">Spirs_3730</name>
</gene>
<feature type="signal peptide" evidence="1">
    <location>
        <begin position="1"/>
        <end position="20"/>
    </location>
</feature>
<dbReference type="eggNOG" id="ENOG5033WS4">
    <property type="taxonomic scope" value="Bacteria"/>
</dbReference>
<dbReference type="STRING" id="573413.Spirs_3730"/>
<dbReference type="KEGG" id="ssm:Spirs_3730"/>
<reference evidence="2 3" key="1">
    <citation type="journal article" date="2010" name="Stand. Genomic Sci.">
        <title>Complete genome sequence of Spirochaeta smaragdinae type strain (SEBR 4228).</title>
        <authorList>
            <person name="Mavromatis K."/>
            <person name="Yasawong M."/>
            <person name="Chertkov O."/>
            <person name="Lapidus A."/>
            <person name="Lucas S."/>
            <person name="Nolan M."/>
            <person name="Del Rio T.G."/>
            <person name="Tice H."/>
            <person name="Cheng J.F."/>
            <person name="Pitluck S."/>
            <person name="Liolios K."/>
            <person name="Ivanova N."/>
            <person name="Tapia R."/>
            <person name="Han C."/>
            <person name="Bruce D."/>
            <person name="Goodwin L."/>
            <person name="Pati A."/>
            <person name="Chen A."/>
            <person name="Palaniappan K."/>
            <person name="Land M."/>
            <person name="Hauser L."/>
            <person name="Chang Y.J."/>
            <person name="Jeffries C.D."/>
            <person name="Detter J.C."/>
            <person name="Rohde M."/>
            <person name="Brambilla E."/>
            <person name="Spring S."/>
            <person name="Goker M."/>
            <person name="Sikorski J."/>
            <person name="Woyke T."/>
            <person name="Bristow J."/>
            <person name="Eisen J.A."/>
            <person name="Markowitz V."/>
            <person name="Hugenholtz P."/>
            <person name="Klenk H.P."/>
            <person name="Kyrpides N.C."/>
        </authorList>
    </citation>
    <scope>NUCLEOTIDE SEQUENCE [LARGE SCALE GENOMIC DNA]</scope>
    <source>
        <strain evidence="3">DSM 11293 / JCM 15392 / SEBR 4228</strain>
    </source>
</reference>
<keyword evidence="1" id="KW-0732">Signal</keyword>
<evidence type="ECO:0008006" key="4">
    <source>
        <dbReference type="Google" id="ProtNLM"/>
    </source>
</evidence>
<dbReference type="OrthoDB" id="359370at2"/>
<evidence type="ECO:0000313" key="2">
    <source>
        <dbReference type="EMBL" id="ADK82816.1"/>
    </source>
</evidence>
<dbReference type="HOGENOM" id="CLU_868615_0_0_12"/>
<proteinExistence type="predicted"/>
<dbReference type="RefSeq" id="WP_013256275.1">
    <property type="nucleotide sequence ID" value="NC_014364.1"/>
</dbReference>
<protein>
    <recommendedName>
        <fullName evidence="4">Transporter</fullName>
    </recommendedName>
</protein>
<keyword evidence="3" id="KW-1185">Reference proteome</keyword>
<dbReference type="EMBL" id="CP002116">
    <property type="protein sequence ID" value="ADK82816.1"/>
    <property type="molecule type" value="Genomic_DNA"/>
</dbReference>
<feature type="chain" id="PRO_5003150642" description="Transporter" evidence="1">
    <location>
        <begin position="21"/>
        <end position="325"/>
    </location>
</feature>
<evidence type="ECO:0000313" key="3">
    <source>
        <dbReference type="Proteomes" id="UP000002318"/>
    </source>
</evidence>
<dbReference type="Proteomes" id="UP000002318">
    <property type="component" value="Chromosome"/>
</dbReference>
<name>E1R7W1_SEDSS</name>
<dbReference type="AlphaFoldDB" id="E1R7W1"/>
<organism evidence="2 3">
    <name type="scientific">Sediminispirochaeta smaragdinae (strain DSM 11293 / JCM 15392 / SEBR 4228)</name>
    <name type="common">Spirochaeta smaragdinae</name>
    <dbReference type="NCBI Taxonomy" id="573413"/>
    <lineage>
        <taxon>Bacteria</taxon>
        <taxon>Pseudomonadati</taxon>
        <taxon>Spirochaetota</taxon>
        <taxon>Spirochaetia</taxon>
        <taxon>Spirochaetales</taxon>
        <taxon>Spirochaetaceae</taxon>
        <taxon>Sediminispirochaeta</taxon>
    </lineage>
</organism>
<evidence type="ECO:0000256" key="1">
    <source>
        <dbReference type="SAM" id="SignalP"/>
    </source>
</evidence>
<sequence length="325" mass="36157">MKKFLVVMITLTMFAPMLMADKAKMLPKGVLRLYFVPSYSFGDQEFDSDGDKVDGDEQSYFNLGIAAEYGITDFISAAFQWTPGYTFVGNNDTLDDSNDDGEYTGAYELFAGAKVQVIGQAAPVYSEKFRVAFAGGIIIPMAFGYDAEDEVSNFMTGKSYQVLPSHNAYGLGARFYGDYVVNDDFYLNLYSEYKYYFPVDTDKSFSAALNSAYSVMLGGDEIDEIDYGYDLTLEVEPHYDVTVAEGIELGAMLPVTYVMTPETELDGEGQDDDSKLLRVAPGVNVFVTRSLVPLEFSFNYRIPLWGEQASALQAAVFQVKAYMKF</sequence>